<dbReference type="Gene3D" id="1.10.490.10">
    <property type="entry name" value="Globins"/>
    <property type="match status" value="1"/>
</dbReference>
<dbReference type="STRING" id="51028.A0A0N4VPJ7"/>
<dbReference type="GO" id="GO:0020037">
    <property type="term" value="F:heme binding"/>
    <property type="evidence" value="ECO:0007669"/>
    <property type="project" value="InterPro"/>
</dbReference>
<dbReference type="AlphaFoldDB" id="A0A0N4VPJ7"/>
<dbReference type="InterPro" id="IPR012292">
    <property type="entry name" value="Globin/Proto"/>
</dbReference>
<keyword evidence="3" id="KW-1185">Reference proteome</keyword>
<dbReference type="CDD" id="cd01040">
    <property type="entry name" value="Mb-like"/>
    <property type="match status" value="1"/>
</dbReference>
<name>A0A0N4VPJ7_ENTVE</name>
<dbReference type="OrthoDB" id="5851666at2759"/>
<gene>
    <name evidence="2" type="ORF">EVEC_LOCUS12093</name>
</gene>
<organism evidence="4">
    <name type="scientific">Enterobius vermicularis</name>
    <name type="common">Human pinworm</name>
    <dbReference type="NCBI Taxonomy" id="51028"/>
    <lineage>
        <taxon>Eukaryota</taxon>
        <taxon>Metazoa</taxon>
        <taxon>Ecdysozoa</taxon>
        <taxon>Nematoda</taxon>
        <taxon>Chromadorea</taxon>
        <taxon>Rhabditida</taxon>
        <taxon>Spirurina</taxon>
        <taxon>Oxyuridomorpha</taxon>
        <taxon>Oxyuroidea</taxon>
        <taxon>Oxyuridae</taxon>
        <taxon>Enterobius</taxon>
    </lineage>
</organism>
<feature type="compositionally biased region" description="Polar residues" evidence="1">
    <location>
        <begin position="35"/>
        <end position="45"/>
    </location>
</feature>
<reference evidence="4" key="1">
    <citation type="submission" date="2017-02" db="UniProtKB">
        <authorList>
            <consortium name="WormBaseParasite"/>
        </authorList>
    </citation>
    <scope>IDENTIFICATION</scope>
</reference>
<evidence type="ECO:0000256" key="1">
    <source>
        <dbReference type="SAM" id="MobiDB-lite"/>
    </source>
</evidence>
<dbReference type="SUPFAM" id="SSF46458">
    <property type="entry name" value="Globin-like"/>
    <property type="match status" value="1"/>
</dbReference>
<proteinExistence type="predicted"/>
<reference evidence="2 3" key="2">
    <citation type="submission" date="2018-10" db="EMBL/GenBank/DDBJ databases">
        <authorList>
            <consortium name="Pathogen Informatics"/>
        </authorList>
    </citation>
    <scope>NUCLEOTIDE SEQUENCE [LARGE SCALE GENOMIC DNA]</scope>
</reference>
<dbReference type="EMBL" id="UXUI01013440">
    <property type="protein sequence ID" value="VDD97342.1"/>
    <property type="molecule type" value="Genomic_DNA"/>
</dbReference>
<dbReference type="GO" id="GO:0019825">
    <property type="term" value="F:oxygen binding"/>
    <property type="evidence" value="ECO:0007669"/>
    <property type="project" value="InterPro"/>
</dbReference>
<evidence type="ECO:0000313" key="4">
    <source>
        <dbReference type="WBParaSite" id="EVEC_0001292601-mRNA-1"/>
    </source>
</evidence>
<dbReference type="InterPro" id="IPR009050">
    <property type="entry name" value="Globin-like_sf"/>
</dbReference>
<dbReference type="WBParaSite" id="EVEC_0001292601-mRNA-1">
    <property type="protein sequence ID" value="EVEC_0001292601-mRNA-1"/>
    <property type="gene ID" value="EVEC_0001292601"/>
</dbReference>
<dbReference type="InterPro" id="IPR044399">
    <property type="entry name" value="Mb-like_M"/>
</dbReference>
<evidence type="ECO:0000313" key="2">
    <source>
        <dbReference type="EMBL" id="VDD97342.1"/>
    </source>
</evidence>
<evidence type="ECO:0000313" key="3">
    <source>
        <dbReference type="Proteomes" id="UP000274131"/>
    </source>
</evidence>
<protein>
    <submittedName>
        <fullName evidence="4">GLOBIN domain-containing protein</fullName>
    </submittedName>
</protein>
<sequence length="235" mass="26566">MLGKFSTITTDRLFRINLKSIFSSSTHFHTSASSGITKTSSNSLRGSRKYSPHGISTQSREIIQFCFENPHSEIGSRVCNRIIDKRTDFKRFGAKLGKDKWIWFTGLLRKYLEDIVQNIESTEKIEELSRNYGKKHVALRNYGFKPDFWVSLADAIITECIILDLATHQPADTVAAWSQLVSIMFTSVRDGYYASLRDHRKASKKSLSTQSTMDLTAATEFDKDAADSKTETGSL</sequence>
<accession>A0A0N4VPJ7</accession>
<dbReference type="Proteomes" id="UP000274131">
    <property type="component" value="Unassembled WGS sequence"/>
</dbReference>
<feature type="region of interest" description="Disordered" evidence="1">
    <location>
        <begin position="29"/>
        <end position="53"/>
    </location>
</feature>